<gene>
    <name evidence="2" type="ORF">E2C01_078181</name>
</gene>
<organism evidence="2 3">
    <name type="scientific">Portunus trituberculatus</name>
    <name type="common">Swimming crab</name>
    <name type="synonym">Neptunus trituberculatus</name>
    <dbReference type="NCBI Taxonomy" id="210409"/>
    <lineage>
        <taxon>Eukaryota</taxon>
        <taxon>Metazoa</taxon>
        <taxon>Ecdysozoa</taxon>
        <taxon>Arthropoda</taxon>
        <taxon>Crustacea</taxon>
        <taxon>Multicrustacea</taxon>
        <taxon>Malacostraca</taxon>
        <taxon>Eumalacostraca</taxon>
        <taxon>Eucarida</taxon>
        <taxon>Decapoda</taxon>
        <taxon>Pleocyemata</taxon>
        <taxon>Brachyura</taxon>
        <taxon>Eubrachyura</taxon>
        <taxon>Portunoidea</taxon>
        <taxon>Portunidae</taxon>
        <taxon>Portuninae</taxon>
        <taxon>Portunus</taxon>
    </lineage>
</organism>
<accession>A0A5B7IGB0</accession>
<feature type="region of interest" description="Disordered" evidence="1">
    <location>
        <begin position="114"/>
        <end position="140"/>
    </location>
</feature>
<comment type="caution">
    <text evidence="2">The sequence shown here is derived from an EMBL/GenBank/DDBJ whole genome shotgun (WGS) entry which is preliminary data.</text>
</comment>
<evidence type="ECO:0000256" key="1">
    <source>
        <dbReference type="SAM" id="MobiDB-lite"/>
    </source>
</evidence>
<dbReference type="EMBL" id="VSRR010062601">
    <property type="protein sequence ID" value="MPC83470.1"/>
    <property type="molecule type" value="Genomic_DNA"/>
</dbReference>
<evidence type="ECO:0000313" key="2">
    <source>
        <dbReference type="EMBL" id="MPC83470.1"/>
    </source>
</evidence>
<name>A0A5B7IGB0_PORTR</name>
<keyword evidence="3" id="KW-1185">Reference proteome</keyword>
<proteinExistence type="predicted"/>
<protein>
    <submittedName>
        <fullName evidence="2">Uncharacterized protein</fullName>
    </submittedName>
</protein>
<evidence type="ECO:0000313" key="3">
    <source>
        <dbReference type="Proteomes" id="UP000324222"/>
    </source>
</evidence>
<reference evidence="2 3" key="1">
    <citation type="submission" date="2019-05" db="EMBL/GenBank/DDBJ databases">
        <title>Another draft genome of Portunus trituberculatus and its Hox gene families provides insights of decapod evolution.</title>
        <authorList>
            <person name="Jeong J.-H."/>
            <person name="Song I."/>
            <person name="Kim S."/>
            <person name="Choi T."/>
            <person name="Kim D."/>
            <person name="Ryu S."/>
            <person name="Kim W."/>
        </authorList>
    </citation>
    <scope>NUCLEOTIDE SEQUENCE [LARGE SCALE GENOMIC DNA]</scope>
    <source>
        <tissue evidence="2">Muscle</tissue>
    </source>
</reference>
<sequence>MRQFVPAVVGNARIHSTALDTDTFKTSSSPETNPRQLVRNLESRVPSAESRVPRAECRVASLITRERQGKRKIKHDLSAAVFQGLSHTPSCTKSASASCLTITSNLQTATNNLNSGEKQQQQQQQEQGKRYVSEEATTCA</sequence>
<dbReference type="AlphaFoldDB" id="A0A5B7IGB0"/>
<feature type="compositionally biased region" description="Low complexity" evidence="1">
    <location>
        <begin position="116"/>
        <end position="126"/>
    </location>
</feature>
<dbReference type="Proteomes" id="UP000324222">
    <property type="component" value="Unassembled WGS sequence"/>
</dbReference>